<dbReference type="EMBL" id="JAFCMP010000122">
    <property type="protein sequence ID" value="KAG5185774.1"/>
    <property type="molecule type" value="Genomic_DNA"/>
</dbReference>
<dbReference type="Proteomes" id="UP000664859">
    <property type="component" value="Unassembled WGS sequence"/>
</dbReference>
<accession>A0A835Z420</accession>
<dbReference type="AlphaFoldDB" id="A0A835Z420"/>
<dbReference type="Pfam" id="PF00651">
    <property type="entry name" value="BTB"/>
    <property type="match status" value="1"/>
</dbReference>
<evidence type="ECO:0000256" key="1">
    <source>
        <dbReference type="SAM" id="MobiDB-lite"/>
    </source>
</evidence>
<dbReference type="Pfam" id="PF07707">
    <property type="entry name" value="BACK"/>
    <property type="match status" value="1"/>
</dbReference>
<sequence length="541" mass="58298">MSNPAVPPAAAAEGSNGAATQAALAAVAAAARLRENTAFSNVLLTFGTATAMSQRQDGASHKRKRGSGGKGAKRKGKGAAASEHHDDEALPTGVRQLHAHAAVLSMHSSVLETRLSRWTWPERPVLVNIELDDEAEVAAFQEGMWSMYHGKLPTEDMTVERALLIARLADAYAVEIVLCAATAWINQQASLAWDDALRIFEAPASVRERLDLKKAQTAMLESAGDLEEAMNDGQVRKQLIMLPEAALVALLSDDRLAVAAESTAVALAIRWAQRHGLATVPDAVSSCIRLKHLDIGFLAGVAHFFPLWTPRALALLFAGKASLSAWQEVQKLKSVPQVLKGTNELERPKSSMLAAEFKAVMPLSDLAKAFNEAVEKLAPQFMALEGEVYNAGYGWALCVTIFSMEPPHSRFCTGVYLLQRVDASKSMETRILRSYTITCVAKNETNNIVRSAESNEAVVSPQGWFNFFEMISTAGMQRASKSGQMMRATSTSASGPTSCSCASAMHALCNMQNMHAISRRLKVLSFSTAPLPCQCTMSAHA</sequence>
<proteinExistence type="predicted"/>
<dbReference type="InterPro" id="IPR000210">
    <property type="entry name" value="BTB/POZ_dom"/>
</dbReference>
<evidence type="ECO:0000259" key="2">
    <source>
        <dbReference type="PROSITE" id="PS50097"/>
    </source>
</evidence>
<evidence type="ECO:0000313" key="4">
    <source>
        <dbReference type="Proteomes" id="UP000664859"/>
    </source>
</evidence>
<evidence type="ECO:0000313" key="3">
    <source>
        <dbReference type="EMBL" id="KAG5185774.1"/>
    </source>
</evidence>
<dbReference type="InterPro" id="IPR011333">
    <property type="entry name" value="SKP1/BTB/POZ_sf"/>
</dbReference>
<name>A0A835Z420_9STRA</name>
<dbReference type="Gene3D" id="3.30.710.10">
    <property type="entry name" value="Potassium Channel Kv1.1, Chain A"/>
    <property type="match status" value="1"/>
</dbReference>
<feature type="region of interest" description="Disordered" evidence="1">
    <location>
        <begin position="53"/>
        <end position="88"/>
    </location>
</feature>
<feature type="compositionally biased region" description="Basic residues" evidence="1">
    <location>
        <begin position="61"/>
        <end position="77"/>
    </location>
</feature>
<reference evidence="3" key="1">
    <citation type="submission" date="2021-02" db="EMBL/GenBank/DDBJ databases">
        <title>First Annotated Genome of the Yellow-green Alga Tribonema minus.</title>
        <authorList>
            <person name="Mahan K.M."/>
        </authorList>
    </citation>
    <scope>NUCLEOTIDE SEQUENCE</scope>
    <source>
        <strain evidence="3">UTEX B ZZ1240</strain>
    </source>
</reference>
<comment type="caution">
    <text evidence="3">The sequence shown here is derived from an EMBL/GenBank/DDBJ whole genome shotgun (WGS) entry which is preliminary data.</text>
</comment>
<dbReference type="InterPro" id="IPR011705">
    <property type="entry name" value="BACK"/>
</dbReference>
<organism evidence="3 4">
    <name type="scientific">Tribonema minus</name>
    <dbReference type="NCBI Taxonomy" id="303371"/>
    <lineage>
        <taxon>Eukaryota</taxon>
        <taxon>Sar</taxon>
        <taxon>Stramenopiles</taxon>
        <taxon>Ochrophyta</taxon>
        <taxon>PX clade</taxon>
        <taxon>Xanthophyceae</taxon>
        <taxon>Tribonematales</taxon>
        <taxon>Tribonemataceae</taxon>
        <taxon>Tribonema</taxon>
    </lineage>
</organism>
<protein>
    <recommendedName>
        <fullName evidence="2">BTB domain-containing protein</fullName>
    </recommendedName>
</protein>
<gene>
    <name evidence="3" type="ORF">JKP88DRAFT_254776</name>
</gene>
<feature type="domain" description="BTB" evidence="2">
    <location>
        <begin position="86"/>
        <end position="156"/>
    </location>
</feature>
<keyword evidence="4" id="KW-1185">Reference proteome</keyword>
<dbReference type="PROSITE" id="PS50097">
    <property type="entry name" value="BTB"/>
    <property type="match status" value="1"/>
</dbReference>